<dbReference type="EC" id="3.1.-.-" evidence="8"/>
<keyword evidence="5 8" id="KW-0378">Hydrolase</keyword>
<dbReference type="EMBL" id="VWPL01000015">
    <property type="protein sequence ID" value="KAA5601166.1"/>
    <property type="molecule type" value="Genomic_DNA"/>
</dbReference>
<keyword evidence="11" id="KW-1185">Reference proteome</keyword>
<evidence type="ECO:0000256" key="5">
    <source>
        <dbReference type="ARBA" id="ARBA00022801"/>
    </source>
</evidence>
<keyword evidence="6 8" id="KW-0460">Magnesium</keyword>
<evidence type="ECO:0000313" key="10">
    <source>
        <dbReference type="EMBL" id="KAA5601166.1"/>
    </source>
</evidence>
<accession>A0A5M6HZ14</accession>
<dbReference type="InterPro" id="IPR029060">
    <property type="entry name" value="PIN-like_dom_sf"/>
</dbReference>
<keyword evidence="8" id="KW-0800">Toxin</keyword>
<feature type="binding site" evidence="8">
    <location>
        <position position="99"/>
    </location>
    <ligand>
        <name>Mg(2+)</name>
        <dbReference type="ChEBI" id="CHEBI:18420"/>
    </ligand>
</feature>
<evidence type="ECO:0000256" key="8">
    <source>
        <dbReference type="HAMAP-Rule" id="MF_00265"/>
    </source>
</evidence>
<comment type="cofactor">
    <cofactor evidence="1 8">
        <name>Mg(2+)</name>
        <dbReference type="ChEBI" id="CHEBI:18420"/>
    </cofactor>
</comment>
<dbReference type="PANTHER" id="PTHR33653">
    <property type="entry name" value="RIBONUCLEASE VAPC2"/>
    <property type="match status" value="1"/>
</dbReference>
<evidence type="ECO:0000256" key="3">
    <source>
        <dbReference type="ARBA" id="ARBA00022722"/>
    </source>
</evidence>
<dbReference type="HAMAP" id="MF_00265">
    <property type="entry name" value="VapC_Nob1"/>
    <property type="match status" value="1"/>
</dbReference>
<dbReference type="GO" id="GO:0004540">
    <property type="term" value="F:RNA nuclease activity"/>
    <property type="evidence" value="ECO:0007669"/>
    <property type="project" value="InterPro"/>
</dbReference>
<dbReference type="Gene3D" id="3.40.50.1010">
    <property type="entry name" value="5'-nuclease"/>
    <property type="match status" value="1"/>
</dbReference>
<evidence type="ECO:0000256" key="2">
    <source>
        <dbReference type="ARBA" id="ARBA00022649"/>
    </source>
</evidence>
<dbReference type="OrthoDB" id="5458135at2"/>
<dbReference type="CDD" id="cd18746">
    <property type="entry name" value="PIN_VapC4-5_FitB-like"/>
    <property type="match status" value="1"/>
</dbReference>
<dbReference type="PANTHER" id="PTHR33653:SF1">
    <property type="entry name" value="RIBONUCLEASE VAPC2"/>
    <property type="match status" value="1"/>
</dbReference>
<evidence type="ECO:0000256" key="6">
    <source>
        <dbReference type="ARBA" id="ARBA00022842"/>
    </source>
</evidence>
<feature type="binding site" evidence="8">
    <location>
        <position position="5"/>
    </location>
    <ligand>
        <name>Mg(2+)</name>
        <dbReference type="ChEBI" id="CHEBI:18420"/>
    </ligand>
</feature>
<keyword evidence="4 8" id="KW-0479">Metal-binding</keyword>
<dbReference type="GO" id="GO:0090729">
    <property type="term" value="F:toxin activity"/>
    <property type="evidence" value="ECO:0007669"/>
    <property type="project" value="UniProtKB-KW"/>
</dbReference>
<dbReference type="InterPro" id="IPR002716">
    <property type="entry name" value="PIN_dom"/>
</dbReference>
<dbReference type="GO" id="GO:0016787">
    <property type="term" value="F:hydrolase activity"/>
    <property type="evidence" value="ECO:0007669"/>
    <property type="project" value="UniProtKB-KW"/>
</dbReference>
<evidence type="ECO:0000256" key="7">
    <source>
        <dbReference type="ARBA" id="ARBA00038093"/>
    </source>
</evidence>
<keyword evidence="2 8" id="KW-1277">Toxin-antitoxin system</keyword>
<dbReference type="AlphaFoldDB" id="A0A5M6HZ14"/>
<reference evidence="10 11" key="1">
    <citation type="submission" date="2019-09" db="EMBL/GenBank/DDBJ databases">
        <title>Draft Whole-Genome sequence of Blastochloris sulfoviridis DSM 729.</title>
        <authorList>
            <person name="Meyer T.E."/>
            <person name="Kyndt J.A."/>
        </authorList>
    </citation>
    <scope>NUCLEOTIDE SEQUENCE [LARGE SCALE GENOMIC DNA]</scope>
    <source>
        <strain evidence="10 11">DSM 729</strain>
    </source>
</reference>
<dbReference type="Proteomes" id="UP000323886">
    <property type="component" value="Unassembled WGS sequence"/>
</dbReference>
<gene>
    <name evidence="8" type="primary">vapC</name>
    <name evidence="10" type="ORF">F1193_09925</name>
</gene>
<evidence type="ECO:0000313" key="11">
    <source>
        <dbReference type="Proteomes" id="UP000323886"/>
    </source>
</evidence>
<dbReference type="Pfam" id="PF01850">
    <property type="entry name" value="PIN"/>
    <property type="match status" value="1"/>
</dbReference>
<sequence length="137" mass="15584">MYLLDTNVVSELRRPRPHGAVLAWLERVADPDLHLSAVTIGEIQAGIEITRERDHAKAAEIELWLEQVAETYNVLPMDARTFRVWARLMHRKSDHPIEDAMIAATALVHDLIVVTRNIADFDQLGVRTLNPFEARTP</sequence>
<evidence type="ECO:0000259" key="9">
    <source>
        <dbReference type="Pfam" id="PF01850"/>
    </source>
</evidence>
<comment type="function">
    <text evidence="8">Toxic component of a toxin-antitoxin (TA) system. An RNase.</text>
</comment>
<keyword evidence="3 8" id="KW-0540">Nuclease</keyword>
<name>A0A5M6HZ14_9HYPH</name>
<feature type="domain" description="PIN" evidence="9">
    <location>
        <begin position="2"/>
        <end position="122"/>
    </location>
</feature>
<organism evidence="10 11">
    <name type="scientific">Blastochloris sulfoviridis</name>
    <dbReference type="NCBI Taxonomy" id="50712"/>
    <lineage>
        <taxon>Bacteria</taxon>
        <taxon>Pseudomonadati</taxon>
        <taxon>Pseudomonadota</taxon>
        <taxon>Alphaproteobacteria</taxon>
        <taxon>Hyphomicrobiales</taxon>
        <taxon>Blastochloridaceae</taxon>
        <taxon>Blastochloris</taxon>
    </lineage>
</organism>
<dbReference type="InterPro" id="IPR022907">
    <property type="entry name" value="VapC_family"/>
</dbReference>
<dbReference type="SUPFAM" id="SSF88723">
    <property type="entry name" value="PIN domain-like"/>
    <property type="match status" value="1"/>
</dbReference>
<proteinExistence type="inferred from homology"/>
<comment type="caution">
    <text evidence="10">The sequence shown here is derived from an EMBL/GenBank/DDBJ whole genome shotgun (WGS) entry which is preliminary data.</text>
</comment>
<protein>
    <recommendedName>
        <fullName evidence="8">Ribonuclease VapC</fullName>
        <shortName evidence="8">RNase VapC</shortName>
        <ecNumber evidence="8">3.1.-.-</ecNumber>
    </recommendedName>
    <alternativeName>
        <fullName evidence="8">Toxin VapC</fullName>
    </alternativeName>
</protein>
<evidence type="ECO:0000256" key="1">
    <source>
        <dbReference type="ARBA" id="ARBA00001946"/>
    </source>
</evidence>
<comment type="similarity">
    <text evidence="7 8">Belongs to the PINc/VapC protein family.</text>
</comment>
<dbReference type="InterPro" id="IPR050556">
    <property type="entry name" value="Type_II_TA_system_RNase"/>
</dbReference>
<evidence type="ECO:0000256" key="4">
    <source>
        <dbReference type="ARBA" id="ARBA00022723"/>
    </source>
</evidence>
<dbReference type="GO" id="GO:0000287">
    <property type="term" value="F:magnesium ion binding"/>
    <property type="evidence" value="ECO:0007669"/>
    <property type="project" value="UniProtKB-UniRule"/>
</dbReference>